<evidence type="ECO:0000313" key="1">
    <source>
        <dbReference type="EMBL" id="TGY33690.1"/>
    </source>
</evidence>
<name>A0A4V3RIW8_STEMA</name>
<sequence length="250" mass="28804">MSLGAQGMDHEAELDLTRHEWPDAVRFIPYWGDLYWDGLEGERVLLLGESHYRKEGWSDSLEVTRPFTQDHFREMALPVRKDGDGPFFKALDLVLVGQQDFDLHEAADYWKRVAFMNLSQSLAGSQANHRPRNEALRDGSDVFVRDILPVLQPTVVLVLGRVTWRLLSHGKVEPALEPFIARQVNRGKSKRRYIESREIWSLDYPGGKALMTWVYHPSWHVDTWQDRAAALRHLVALSKKNCSHHLASIV</sequence>
<comment type="caution">
    <text evidence="1">The sequence shown here is derived from an EMBL/GenBank/DDBJ whole genome shotgun (WGS) entry which is preliminary data.</text>
</comment>
<reference evidence="1 2" key="1">
    <citation type="submission" date="2019-04" db="EMBL/GenBank/DDBJ databases">
        <title>Microbes associate with the intestines of laboratory mice.</title>
        <authorList>
            <person name="Navarre W."/>
            <person name="Wong E."/>
            <person name="Huang K."/>
            <person name="Tropini C."/>
            <person name="Ng K."/>
            <person name="Yu B."/>
        </authorList>
    </citation>
    <scope>NUCLEOTIDE SEQUENCE [LARGE SCALE GENOMIC DNA]</scope>
    <source>
        <strain evidence="1 2">NM62_B4-13</strain>
    </source>
</reference>
<dbReference type="EMBL" id="SRYW01000009">
    <property type="protein sequence ID" value="TGY33690.1"/>
    <property type="molecule type" value="Genomic_DNA"/>
</dbReference>
<dbReference type="AlphaFoldDB" id="A0A4V3RIW8"/>
<protein>
    <recommendedName>
        <fullName evidence="3">Uracil-DNA glycosylase-like domain-containing protein</fullName>
    </recommendedName>
</protein>
<dbReference type="OrthoDB" id="6039374at2"/>
<evidence type="ECO:0008006" key="3">
    <source>
        <dbReference type="Google" id="ProtNLM"/>
    </source>
</evidence>
<gene>
    <name evidence="1" type="ORF">E5352_11685</name>
</gene>
<evidence type="ECO:0000313" key="2">
    <source>
        <dbReference type="Proteomes" id="UP000306631"/>
    </source>
</evidence>
<organism evidence="1 2">
    <name type="scientific">Stenotrophomonas maltophilia</name>
    <name type="common">Pseudomonas maltophilia</name>
    <name type="synonym">Xanthomonas maltophilia</name>
    <dbReference type="NCBI Taxonomy" id="40324"/>
    <lineage>
        <taxon>Bacteria</taxon>
        <taxon>Pseudomonadati</taxon>
        <taxon>Pseudomonadota</taxon>
        <taxon>Gammaproteobacteria</taxon>
        <taxon>Lysobacterales</taxon>
        <taxon>Lysobacteraceae</taxon>
        <taxon>Stenotrophomonas</taxon>
        <taxon>Stenotrophomonas maltophilia group</taxon>
    </lineage>
</organism>
<proteinExistence type="predicted"/>
<accession>A0A4V3RIW8</accession>
<dbReference type="Proteomes" id="UP000306631">
    <property type="component" value="Unassembled WGS sequence"/>
</dbReference>